<dbReference type="GO" id="GO:0000981">
    <property type="term" value="F:DNA-binding transcription factor activity, RNA polymerase II-specific"/>
    <property type="evidence" value="ECO:0007669"/>
    <property type="project" value="InterPro"/>
</dbReference>
<dbReference type="GO" id="GO:0003677">
    <property type="term" value="F:DNA binding"/>
    <property type="evidence" value="ECO:0007669"/>
    <property type="project" value="UniProtKB-KW"/>
</dbReference>
<dbReference type="InterPro" id="IPR001138">
    <property type="entry name" value="Zn2Cys6_DnaBD"/>
</dbReference>
<dbReference type="InterPro" id="IPR052783">
    <property type="entry name" value="Metabolic/Drug-Res_Regulator"/>
</dbReference>
<name>A0A167T3Y5_PENCH</name>
<keyword evidence="4" id="KW-0539">Nucleus</keyword>
<evidence type="ECO:0000256" key="1">
    <source>
        <dbReference type="ARBA" id="ARBA00023015"/>
    </source>
</evidence>
<feature type="domain" description="Zn(2)-C6 fungal-type" evidence="5">
    <location>
        <begin position="116"/>
        <end position="145"/>
    </location>
</feature>
<dbReference type="InterPro" id="IPR036864">
    <property type="entry name" value="Zn2-C6_fun-type_DNA-bd_sf"/>
</dbReference>
<keyword evidence="2" id="KW-0238">DNA-binding</keyword>
<proteinExistence type="predicted"/>
<dbReference type="AlphaFoldDB" id="A0A167T3Y5"/>
<dbReference type="PROSITE" id="PS50048">
    <property type="entry name" value="ZN2_CY6_FUNGAL_2"/>
    <property type="match status" value="1"/>
</dbReference>
<organism evidence="6">
    <name type="scientific">Penicillium chrysogenum</name>
    <name type="common">Penicillium notatum</name>
    <dbReference type="NCBI Taxonomy" id="5076"/>
    <lineage>
        <taxon>Eukaryota</taxon>
        <taxon>Fungi</taxon>
        <taxon>Dikarya</taxon>
        <taxon>Ascomycota</taxon>
        <taxon>Pezizomycotina</taxon>
        <taxon>Eurotiomycetes</taxon>
        <taxon>Eurotiomycetidae</taxon>
        <taxon>Eurotiales</taxon>
        <taxon>Aspergillaceae</taxon>
        <taxon>Penicillium</taxon>
        <taxon>Penicillium chrysogenum species complex</taxon>
    </lineage>
</organism>
<evidence type="ECO:0000256" key="4">
    <source>
        <dbReference type="ARBA" id="ARBA00023242"/>
    </source>
</evidence>
<gene>
    <name evidence="6" type="ORF">EN45_064190</name>
</gene>
<dbReference type="SMART" id="SM00066">
    <property type="entry name" value="GAL4"/>
    <property type="match status" value="1"/>
</dbReference>
<keyword evidence="1" id="KW-0805">Transcription regulation</keyword>
<evidence type="ECO:0000259" key="5">
    <source>
        <dbReference type="PROSITE" id="PS50048"/>
    </source>
</evidence>
<evidence type="ECO:0000256" key="3">
    <source>
        <dbReference type="ARBA" id="ARBA00023163"/>
    </source>
</evidence>
<keyword evidence="3" id="KW-0804">Transcription</keyword>
<protein>
    <submittedName>
        <fullName evidence="6">Fluconazole resistance protein</fullName>
    </submittedName>
</protein>
<accession>A0A167T3Y5</accession>
<dbReference type="PANTHER" id="PTHR47655:SF3">
    <property type="entry name" value="ZN(II)2CYS6 TRANSCRIPTION FACTOR (EUROFUNG)"/>
    <property type="match status" value="1"/>
</dbReference>
<dbReference type="CDD" id="cd00067">
    <property type="entry name" value="GAL4"/>
    <property type="match status" value="1"/>
</dbReference>
<dbReference type="SUPFAM" id="SSF57701">
    <property type="entry name" value="Zn2/Cys6 DNA-binding domain"/>
    <property type="match status" value="1"/>
</dbReference>
<dbReference type="Pfam" id="PF00172">
    <property type="entry name" value="Zn_clus"/>
    <property type="match status" value="1"/>
</dbReference>
<reference evidence="6" key="1">
    <citation type="journal article" date="2014" name="Genome Announc.">
        <title>Complete sequencing and chromosome-scale genome assembly of the industrial progenitor strain P2niaD18 from the penicillin producer Penicillium chrysogenum.</title>
        <authorList>
            <person name="Specht T."/>
            <person name="Dahlmann T.A."/>
            <person name="Zadra I."/>
            <person name="Kurnsteiner H."/>
            <person name="Kuck U."/>
        </authorList>
    </citation>
    <scope>NUCLEOTIDE SEQUENCE [LARGE SCALE GENOMIC DNA]</scope>
    <source>
        <strain evidence="6">P2niaD18</strain>
    </source>
</reference>
<dbReference type="GO" id="GO:0008270">
    <property type="term" value="F:zinc ion binding"/>
    <property type="evidence" value="ECO:0007669"/>
    <property type="project" value="InterPro"/>
</dbReference>
<dbReference type="PANTHER" id="PTHR47655">
    <property type="entry name" value="QUINIC ACID UTILIZATION ACTIVATOR"/>
    <property type="match status" value="1"/>
</dbReference>
<evidence type="ECO:0000256" key="2">
    <source>
        <dbReference type="ARBA" id="ARBA00023125"/>
    </source>
</evidence>
<dbReference type="Proteomes" id="UP000076449">
    <property type="component" value="Chromosome II"/>
</dbReference>
<dbReference type="PROSITE" id="PS00463">
    <property type="entry name" value="ZN2_CY6_FUNGAL_1"/>
    <property type="match status" value="1"/>
</dbReference>
<dbReference type="Gene3D" id="4.10.240.10">
    <property type="entry name" value="Zn(2)-C6 fungal-type DNA-binding domain"/>
    <property type="match status" value="1"/>
</dbReference>
<sequence>MWVPQIISILAACSMYIPDKLDQTPREQESSQGQDIVVTDVIYLGALRIWKHSLLWKVPAITLLCLFFYPLSSPPPPPPPPPLHRYLVTHTMAARQSTSGSNHLRSHNVRKRACKACDRCRLRKSKCDGASPCSRCRADTSVCVFGERKIAHNKVYPKGYVEMIQQQQIWLVHGLRELYRRTTEGEGWPGECLKTEPNGHPLTHDILTRLGALDRTKGERFEDSPDTIQQELCRKSIWRQEYSDGAESSQSPVARSGFFSDAFSQTQTLPPTPPAYPKITAPVKQEPMASNPQFMHKGLPMQGIVKPLALQGGQQCPSGRFGSFDDMGMMITNSDYTNMFFDEPMSSPIYNCQMPLDCVGNDYASVGSESDGHHLDLGLAFDFWCENLI</sequence>
<evidence type="ECO:0000313" key="6">
    <source>
        <dbReference type="EMBL" id="KZN87858.1"/>
    </source>
</evidence>
<dbReference type="EMBL" id="CM002799">
    <property type="protein sequence ID" value="KZN87858.1"/>
    <property type="molecule type" value="Genomic_DNA"/>
</dbReference>